<keyword evidence="1" id="KW-1133">Transmembrane helix</keyword>
<dbReference type="GO" id="GO:0071111">
    <property type="term" value="F:cyclic-guanylate-specific phosphodiesterase activity"/>
    <property type="evidence" value="ECO:0007669"/>
    <property type="project" value="InterPro"/>
</dbReference>
<dbReference type="OrthoDB" id="5900110at2"/>
<gene>
    <name evidence="3" type="ORF">SAMN03084138_02790</name>
</gene>
<dbReference type="Proteomes" id="UP000182692">
    <property type="component" value="Unassembled WGS sequence"/>
</dbReference>
<feature type="transmembrane region" description="Helical" evidence="1">
    <location>
        <begin position="161"/>
        <end position="189"/>
    </location>
</feature>
<dbReference type="AlphaFoldDB" id="A0A1I5S5X7"/>
<proteinExistence type="predicted"/>
<name>A0A1I5S5X7_9GAMM</name>
<dbReference type="InterPro" id="IPR035919">
    <property type="entry name" value="EAL_sf"/>
</dbReference>
<organism evidence="3 4">
    <name type="scientific">Enterovibrio norvegicus DSM 15893</name>
    <dbReference type="NCBI Taxonomy" id="1121869"/>
    <lineage>
        <taxon>Bacteria</taxon>
        <taxon>Pseudomonadati</taxon>
        <taxon>Pseudomonadota</taxon>
        <taxon>Gammaproteobacteria</taxon>
        <taxon>Vibrionales</taxon>
        <taxon>Vibrionaceae</taxon>
        <taxon>Enterovibrio</taxon>
    </lineage>
</organism>
<evidence type="ECO:0000313" key="4">
    <source>
        <dbReference type="Proteomes" id="UP000182692"/>
    </source>
</evidence>
<dbReference type="RefSeq" id="WP_074927360.1">
    <property type="nucleotide sequence ID" value="NZ_FOWR01000020.1"/>
</dbReference>
<dbReference type="InterPro" id="IPR001633">
    <property type="entry name" value="EAL_dom"/>
</dbReference>
<keyword evidence="1" id="KW-0472">Membrane</keyword>
<protein>
    <submittedName>
        <fullName evidence="3">EAL domain, c-di-GMP-specific phosphodiesterase class I (Or its enzymatically inactive variant)</fullName>
    </submittedName>
</protein>
<dbReference type="PROSITE" id="PS50883">
    <property type="entry name" value="EAL"/>
    <property type="match status" value="1"/>
</dbReference>
<reference evidence="3 4" key="1">
    <citation type="submission" date="2016-10" db="EMBL/GenBank/DDBJ databases">
        <authorList>
            <person name="de Groot N.N."/>
        </authorList>
    </citation>
    <scope>NUCLEOTIDE SEQUENCE [LARGE SCALE GENOMIC DNA]</scope>
    <source>
        <strain evidence="3 4">DSM 15893</strain>
    </source>
</reference>
<accession>A0A1I5S5X7</accession>
<dbReference type="Pfam" id="PF00563">
    <property type="entry name" value="EAL"/>
    <property type="match status" value="1"/>
</dbReference>
<dbReference type="SUPFAM" id="SSF141868">
    <property type="entry name" value="EAL domain-like"/>
    <property type="match status" value="1"/>
</dbReference>
<dbReference type="SMART" id="SM00052">
    <property type="entry name" value="EAL"/>
    <property type="match status" value="1"/>
</dbReference>
<dbReference type="GeneID" id="35870673"/>
<feature type="domain" description="EAL" evidence="2">
    <location>
        <begin position="479"/>
        <end position="734"/>
    </location>
</feature>
<dbReference type="CDD" id="cd01948">
    <property type="entry name" value="EAL"/>
    <property type="match status" value="1"/>
</dbReference>
<evidence type="ECO:0000259" key="2">
    <source>
        <dbReference type="PROSITE" id="PS50883"/>
    </source>
</evidence>
<feature type="transmembrane region" description="Helical" evidence="1">
    <location>
        <begin position="54"/>
        <end position="81"/>
    </location>
</feature>
<dbReference type="STRING" id="1121869.SAMN03084138_02790"/>
<feature type="transmembrane region" description="Helical" evidence="1">
    <location>
        <begin position="286"/>
        <end position="303"/>
    </location>
</feature>
<feature type="transmembrane region" description="Helical" evidence="1">
    <location>
        <begin position="93"/>
        <end position="115"/>
    </location>
</feature>
<evidence type="ECO:0000313" key="3">
    <source>
        <dbReference type="EMBL" id="SFP66145.1"/>
    </source>
</evidence>
<sequence>MLLSTPSPHTEKAARRFLNKPLVSQCIIFGVLWASYYLSSFFEIEETGFFVISFVNAFMVSAIFYWGIAAIPAIILAMLTHGFFASDLRWNEVLLFSCILPIAPALTTFAYNYVTHRMKQRSVPLKAGIYFFLFAIVLPLLNALLLFLIASSPIIHVDTPFIFFSSISIELTHLVITPLMYIALVYVFRGYADANMRLDKQLFNANHHRWTYYLWLGLSLSLSVISLFIHYSLLLFSICFFLLILVFMGIGRYGILRPMIVGAIVTLVMVYEAVIWVNITDDIDENFLGLLEVLILFSVLAYIQGSDSIRRFMLNQEQLRKERIDPYTGLYNLAQLKEDLSHIDKPVLIYLDLKTTMLNLTGIGHTGQAQFLRQLTKHFFTAQPSILRFYRPPFSVGLIYVEPLKPDMNDDLVAISDLCDSFQFFWQGTSISLFSHTLHCCELSNKDKVEETISVFCDQPTFHDHKIRWFDDSDLSSHKFLRLNSVQRALRENQFELYCQPYRNLKDPDAISSSFEVLLRLKQVNANPLEPDEFFPMINEFGLESQLDKWVIAHTFEMLATQLNDWNLVDRCAINLTAKSLGDEGLSDFVIQKANEFSIPLYKVCFEITESSAIENETLTIETVHALRKAGCKIALDDFGTGYASFSYLRRIPINVLKIDGEFVRNLPTNDADQLIVQSVQLLAENMQLTTVAEYVETENHAHILTHLGIDFAQGFGIAKPTPLREHIGALNGE</sequence>
<dbReference type="InterPro" id="IPR050706">
    <property type="entry name" value="Cyclic-di-GMP_PDE-like"/>
</dbReference>
<dbReference type="PANTHER" id="PTHR33121">
    <property type="entry name" value="CYCLIC DI-GMP PHOSPHODIESTERASE PDEF"/>
    <property type="match status" value="1"/>
</dbReference>
<dbReference type="PANTHER" id="PTHR33121:SF23">
    <property type="entry name" value="CYCLIC DI-GMP PHOSPHODIESTERASE PDEB"/>
    <property type="match status" value="1"/>
</dbReference>
<feature type="transmembrane region" description="Helical" evidence="1">
    <location>
        <begin position="210"/>
        <end position="229"/>
    </location>
</feature>
<evidence type="ECO:0000256" key="1">
    <source>
        <dbReference type="SAM" id="Phobius"/>
    </source>
</evidence>
<keyword evidence="1" id="KW-0812">Transmembrane</keyword>
<feature type="transmembrane region" description="Helical" evidence="1">
    <location>
        <begin position="260"/>
        <end position="280"/>
    </location>
</feature>
<feature type="transmembrane region" description="Helical" evidence="1">
    <location>
        <begin position="127"/>
        <end position="149"/>
    </location>
</feature>
<dbReference type="EMBL" id="FOWR01000020">
    <property type="protein sequence ID" value="SFP66145.1"/>
    <property type="molecule type" value="Genomic_DNA"/>
</dbReference>
<feature type="transmembrane region" description="Helical" evidence="1">
    <location>
        <begin position="22"/>
        <end position="42"/>
    </location>
</feature>
<dbReference type="Gene3D" id="3.20.20.450">
    <property type="entry name" value="EAL domain"/>
    <property type="match status" value="1"/>
</dbReference>